<dbReference type="Proteomes" id="UP001239083">
    <property type="component" value="Unassembled WGS sequence"/>
</dbReference>
<evidence type="ECO:0000313" key="3">
    <source>
        <dbReference type="Proteomes" id="UP001239083"/>
    </source>
</evidence>
<feature type="signal peptide" evidence="1">
    <location>
        <begin position="1"/>
        <end position="42"/>
    </location>
</feature>
<name>A0ABU0R5F2_9MICO</name>
<protein>
    <submittedName>
        <fullName evidence="2">Uncharacterized protein</fullName>
    </submittedName>
</protein>
<reference evidence="2 3" key="1">
    <citation type="submission" date="2023-07" db="EMBL/GenBank/DDBJ databases">
        <title>Comparative genomics of wheat-associated soil bacteria to identify genetic determinants of phenazine resistance.</title>
        <authorList>
            <person name="Mouncey N."/>
        </authorList>
    </citation>
    <scope>NUCLEOTIDE SEQUENCE [LARGE SCALE GENOMIC DNA]</scope>
    <source>
        <strain evidence="2 3">V3I3</strain>
    </source>
</reference>
<comment type="caution">
    <text evidence="2">The sequence shown here is derived from an EMBL/GenBank/DDBJ whole genome shotgun (WGS) entry which is preliminary data.</text>
</comment>
<evidence type="ECO:0000256" key="1">
    <source>
        <dbReference type="SAM" id="SignalP"/>
    </source>
</evidence>
<dbReference type="EMBL" id="JAUSYY010000001">
    <property type="protein sequence ID" value="MDQ0893311.1"/>
    <property type="molecule type" value="Genomic_DNA"/>
</dbReference>
<proteinExistence type="predicted"/>
<dbReference type="RefSeq" id="WP_307039633.1">
    <property type="nucleotide sequence ID" value="NZ_JAUSYY010000001.1"/>
</dbReference>
<keyword evidence="1" id="KW-0732">Signal</keyword>
<sequence>MINPVAPHKEVMIMSTRTNAAAATALAGALLLSVGLAAPANAQPQVQDGLVNVAIGDVTILEDVNIGVAAQIAANVCGLKVGPIAVLARTVDRSGETTTVCETGEQTVDLIQN</sequence>
<keyword evidence="3" id="KW-1185">Reference proteome</keyword>
<evidence type="ECO:0000313" key="2">
    <source>
        <dbReference type="EMBL" id="MDQ0893311.1"/>
    </source>
</evidence>
<feature type="chain" id="PRO_5046078025" evidence="1">
    <location>
        <begin position="43"/>
        <end position="113"/>
    </location>
</feature>
<organism evidence="2 3">
    <name type="scientific">Agromyces ramosus</name>
    <dbReference type="NCBI Taxonomy" id="33879"/>
    <lineage>
        <taxon>Bacteria</taxon>
        <taxon>Bacillati</taxon>
        <taxon>Actinomycetota</taxon>
        <taxon>Actinomycetes</taxon>
        <taxon>Micrococcales</taxon>
        <taxon>Microbacteriaceae</taxon>
        <taxon>Agromyces</taxon>
    </lineage>
</organism>
<gene>
    <name evidence="2" type="ORF">QFZ26_000866</name>
</gene>
<accession>A0ABU0R5F2</accession>